<reference evidence="7" key="1">
    <citation type="submission" date="2011-12" db="EMBL/GenBank/DDBJ databases">
        <title>The Draft Genome of Lepisosteus oculatus.</title>
        <authorList>
            <consortium name="The Broad Institute Genome Assembly &amp; Analysis Group"/>
            <consortium name="Computational R&amp;D Group"/>
            <consortium name="and Sequencing Platform"/>
            <person name="Di Palma F."/>
            <person name="Alfoldi J."/>
            <person name="Johnson J."/>
            <person name="Berlin A."/>
            <person name="Gnerre S."/>
            <person name="Jaffe D."/>
            <person name="MacCallum I."/>
            <person name="Young S."/>
            <person name="Walker B.J."/>
            <person name="Lander E.S."/>
            <person name="Lindblad-Toh K."/>
        </authorList>
    </citation>
    <scope>NUCLEOTIDE SEQUENCE [LARGE SCALE GENOMIC DNA]</scope>
</reference>
<name>W5MSR1_LEPOC</name>
<evidence type="ECO:0000313" key="6">
    <source>
        <dbReference type="Ensembl" id="ENSLOCP00000011420.1"/>
    </source>
</evidence>
<dbReference type="InterPro" id="IPR036028">
    <property type="entry name" value="SH3-like_dom_sf"/>
</dbReference>
<keyword evidence="3" id="KW-0802">TPR repeat</keyword>
<reference evidence="6" key="3">
    <citation type="submission" date="2025-09" db="UniProtKB">
        <authorList>
            <consortium name="Ensembl"/>
        </authorList>
    </citation>
    <scope>IDENTIFICATION</scope>
</reference>
<dbReference type="GO" id="GO:0033157">
    <property type="term" value="P:regulation of intracellular protein transport"/>
    <property type="evidence" value="ECO:0000318"/>
    <property type="project" value="GO_Central"/>
</dbReference>
<evidence type="ECO:0000256" key="1">
    <source>
        <dbReference type="ARBA" id="ARBA00022443"/>
    </source>
</evidence>
<feature type="domain" description="SH3" evidence="5">
    <location>
        <begin position="254"/>
        <end position="317"/>
    </location>
</feature>
<dbReference type="EMBL" id="AHAT01027429">
    <property type="status" value="NOT_ANNOTATED_CDS"/>
    <property type="molecule type" value="Genomic_DNA"/>
</dbReference>
<dbReference type="PROSITE" id="PS50005">
    <property type="entry name" value="TPR"/>
    <property type="match status" value="1"/>
</dbReference>
<dbReference type="InterPro" id="IPR011990">
    <property type="entry name" value="TPR-like_helical_dom_sf"/>
</dbReference>
<reference evidence="6" key="2">
    <citation type="submission" date="2025-08" db="UniProtKB">
        <authorList>
            <consortium name="Ensembl"/>
        </authorList>
    </citation>
    <scope>IDENTIFICATION</scope>
</reference>
<dbReference type="GO" id="GO:1901184">
    <property type="term" value="P:regulation of ERBB signaling pathway"/>
    <property type="evidence" value="ECO:0000318"/>
    <property type="project" value="GO_Central"/>
</dbReference>
<dbReference type="PROSITE" id="PS50002">
    <property type="entry name" value="SH3"/>
    <property type="match status" value="2"/>
</dbReference>
<dbReference type="Gene3D" id="1.25.40.10">
    <property type="entry name" value="Tetratricopeptide repeat domain"/>
    <property type="match status" value="2"/>
</dbReference>
<dbReference type="OMA" id="HLETMYL"/>
<evidence type="ECO:0000256" key="4">
    <source>
        <dbReference type="SAM" id="MobiDB-lite"/>
    </source>
</evidence>
<dbReference type="Gene3D" id="2.30.30.40">
    <property type="entry name" value="SH3 Domains"/>
    <property type="match status" value="1"/>
</dbReference>
<organism evidence="6 7">
    <name type="scientific">Lepisosteus oculatus</name>
    <name type="common">Spotted gar</name>
    <dbReference type="NCBI Taxonomy" id="7918"/>
    <lineage>
        <taxon>Eukaryota</taxon>
        <taxon>Metazoa</taxon>
        <taxon>Chordata</taxon>
        <taxon>Craniata</taxon>
        <taxon>Vertebrata</taxon>
        <taxon>Euteleostomi</taxon>
        <taxon>Actinopterygii</taxon>
        <taxon>Neopterygii</taxon>
        <taxon>Holostei</taxon>
        <taxon>Semionotiformes</taxon>
        <taxon>Lepisosteidae</taxon>
        <taxon>Lepisosteus</taxon>
    </lineage>
</organism>
<accession>W5MSR1</accession>
<keyword evidence="7" id="KW-1185">Reference proteome</keyword>
<dbReference type="PANTHER" id="PTHR22647:SF2">
    <property type="entry name" value="SH3 DOMAIN AND TETRATRICOPEPTIDE REPEAT-CONTAINING PROTEIN 2"/>
    <property type="match status" value="1"/>
</dbReference>
<dbReference type="Ensembl" id="ENSLOCT00000011437.1">
    <property type="protein sequence ID" value="ENSLOCP00000011420.1"/>
    <property type="gene ID" value="ENSLOCG00000009362.1"/>
</dbReference>
<dbReference type="InParanoid" id="W5MSR1"/>
<dbReference type="SUPFAM" id="SSF50044">
    <property type="entry name" value="SH3-domain"/>
    <property type="match status" value="2"/>
</dbReference>
<dbReference type="HOGENOM" id="CLU_004832_0_0_1"/>
<feature type="domain" description="SH3" evidence="5">
    <location>
        <begin position="164"/>
        <end position="226"/>
    </location>
</feature>
<protein>
    <submittedName>
        <fullName evidence="6">SH3 domain and tetratricopeptide repeats 2</fullName>
    </submittedName>
</protein>
<keyword evidence="1 2" id="KW-0728">SH3 domain</keyword>
<dbReference type="GeneTree" id="ENSGT00530000063812"/>
<dbReference type="Pfam" id="PF13181">
    <property type="entry name" value="TPR_8"/>
    <property type="match status" value="1"/>
</dbReference>
<dbReference type="eggNOG" id="ENOG502R9YA">
    <property type="taxonomic scope" value="Eukaryota"/>
</dbReference>
<proteinExistence type="predicted"/>
<dbReference type="Bgee" id="ENSLOCG00000009362">
    <property type="expression patterns" value="Expressed in heart and 13 other cell types or tissues"/>
</dbReference>
<sequence length="1304" mass="146781">MTTGDEEEVPDAGDPWKQKESFLGGSTISLAVGERFSSEVLLVFSVRRRSSALPDNALQEAVRTRLRVVESNSQDVTQLFKDLSARLVSVHAETDSFVITFKTVEEIWKFSTYLSLGYVARCLENFLCDQTFWLDLALLREVEICLSVDEDHLATMYLGLLLEEGSFFAKALFNSKHGEEDEHLPYRRNDLVMVRDVGQDSEWEGTLLSTGQHGLVPVHAMQPLPYPFYQWFLRKHPGSAGGPPATKHVFDLPLGTGTCVAVVDHSPSCMDELAFGKGDLIEVVGFLLSSLEWFIGCHFVSGCSGLVRKSHVEPEGLRPLDRQLVFLSEEERAWLCRFNPCSEQCYAPLLSTFFPSDISTIYRLDRLDNSDIPYIINQPKQENRGANSIRTSSVSEKSESPLCHSSPRQSFCTARSSPEKGDEPLSFGLDDTFKEMAELEDDPRFFGDENSWDEEEEEAVDPVTVLLNEDRFEERFRELYDLSLVPLSTMFGAGSADELLQHLEAMRDEAKRHRMPWAHRRVCFLLGRMCAKKQKYSQARVYFEESLGVLVCGFADPLLLIALYTNLTAIYLKQRLSAKLHLTLEKAAALLLCLPQHAFCSADEIEVLKLVFRKAIMANDKHLEARTCYLIVSLFLRLGKTEEALPFVERLQFLTIALSAEAADPGRPGSGPAPGPMAPVDLNWMLSRLYHKKYLPYLSLAALSLDSDQGRSLQDAFHKIDLFVKSSARQGGQRQGGGAVLPAQIVIYLRQALAIASRGRDVRTQRDLCLSLARVYQQHGALAGAADCARRAVEAGRQMNEEEAFEATVLLGWLLALTEEPGRAAGTLRPVLRSLHETDSPTQRGVVHTLLALCCRKQRRVQDAAWHFHSALKISRESGSRRNEALALANLGCLALSAGAPLLAERFLCGALRLFSQLLESPADAEHVQAYLWLGRSYADRQRTQDVRLCYETALLVAIRAKNLHSQLVVAKLLCHLYAKMLFYGQCIIYYEYCVSLSRELKDKRLEGEFLETLSELYLSLNTEKSSRKSLDYTKQSLRISIDLGKKEEESETWLQVGRIYYLIQEDELAEMYLQAAVKTALRVNDSCFAMNIYEEAGDVFFKGQRNRSAALPFYRDGALPLARSFGDISSEARLLNKLTELLMNLKQYEEALQYATLAVQVSTMTGMHGDRLKERAAFHRLATVYYSLQQYEMAENYYLKAVSLSPHVLHSPLEARYFVKAYCRLGDLTLHRLKDAFDAMGYFHLALAAALEDGGDPEGLYVVYMKLAEIHSSHMADEELCQHYRSCAQALRKELAGDTDPVP</sequence>
<dbReference type="STRING" id="7918.ENSLOCP00000011420"/>
<evidence type="ECO:0000256" key="2">
    <source>
        <dbReference type="PROSITE-ProRule" id="PRU00192"/>
    </source>
</evidence>
<dbReference type="Proteomes" id="UP000018468">
    <property type="component" value="Linkage group LG6"/>
</dbReference>
<evidence type="ECO:0000256" key="3">
    <source>
        <dbReference type="PROSITE-ProRule" id="PRU00339"/>
    </source>
</evidence>
<feature type="repeat" description="TPR" evidence="3">
    <location>
        <begin position="1176"/>
        <end position="1209"/>
    </location>
</feature>
<dbReference type="InterPro" id="IPR019734">
    <property type="entry name" value="TPR_rpt"/>
</dbReference>
<feature type="compositionally biased region" description="Polar residues" evidence="4">
    <location>
        <begin position="378"/>
        <end position="395"/>
    </location>
</feature>
<dbReference type="InterPro" id="IPR001452">
    <property type="entry name" value="SH3_domain"/>
</dbReference>
<dbReference type="SMART" id="SM00326">
    <property type="entry name" value="SH3"/>
    <property type="match status" value="2"/>
</dbReference>
<feature type="compositionally biased region" description="Polar residues" evidence="4">
    <location>
        <begin position="406"/>
        <end position="416"/>
    </location>
</feature>
<dbReference type="SMART" id="SM00028">
    <property type="entry name" value="TPR"/>
    <property type="match status" value="8"/>
</dbReference>
<feature type="region of interest" description="Disordered" evidence="4">
    <location>
        <begin position="376"/>
        <end position="426"/>
    </location>
</feature>
<dbReference type="PANTHER" id="PTHR22647">
    <property type="entry name" value="SH3 DOMAIN AND TETRATRICOPEPTIDE REPEATS CONTAINING PROTEIN"/>
    <property type="match status" value="1"/>
</dbReference>
<evidence type="ECO:0000313" key="7">
    <source>
        <dbReference type="Proteomes" id="UP000018468"/>
    </source>
</evidence>
<dbReference type="SUPFAM" id="SSF48452">
    <property type="entry name" value="TPR-like"/>
    <property type="match status" value="3"/>
</dbReference>
<dbReference type="InterPro" id="IPR042772">
    <property type="entry name" value="SH3TC1/SH3TC2"/>
</dbReference>
<evidence type="ECO:0000259" key="5">
    <source>
        <dbReference type="PROSITE" id="PS50002"/>
    </source>
</evidence>